<keyword evidence="4" id="KW-1185">Reference proteome</keyword>
<keyword evidence="1" id="KW-1133">Transmembrane helix</keyword>
<evidence type="ECO:0000313" key="5">
    <source>
        <dbReference type="Proteomes" id="UP000560000"/>
    </source>
</evidence>
<keyword evidence="1" id="KW-0812">Transmembrane</keyword>
<reference evidence="3 5" key="2">
    <citation type="submission" date="2020-08" db="EMBL/GenBank/DDBJ databases">
        <title>Genomic Encyclopedia of Type Strains, Phase IV (KMG-IV): sequencing the most valuable type-strain genomes for metagenomic binning, comparative biology and taxonomic classification.</title>
        <authorList>
            <person name="Goeker M."/>
        </authorList>
    </citation>
    <scope>NUCLEOTIDE SEQUENCE [LARGE SCALE GENOMIC DNA]</scope>
    <source>
        <strain evidence="3 5">DSM 107085</strain>
    </source>
</reference>
<dbReference type="EMBL" id="JROI01000010">
    <property type="protein sequence ID" value="KGI77850.1"/>
    <property type="molecule type" value="Genomic_DNA"/>
</dbReference>
<gene>
    <name evidence="3" type="ORF">HNQ86_001151</name>
    <name evidence="2" type="ORF">LF63_0105400</name>
</gene>
<dbReference type="Proteomes" id="UP000029708">
    <property type="component" value="Unassembled WGS sequence"/>
</dbReference>
<evidence type="ECO:0000313" key="3">
    <source>
        <dbReference type="EMBL" id="MBB6183806.1"/>
    </source>
</evidence>
<sequence length="133" mass="15096">MREIYTSPREENINRVVAMLAEHGIETKINNRASYQRSSYARFSYTRPGDTQQWPQVEVRFADDLPKARALLREAGLEPLTRHADVLAASRASNSAERAILRRKSAVRRARTIAFAAIVAVIALMVLRMTFSH</sequence>
<dbReference type="OrthoDB" id="5955962at2"/>
<evidence type="ECO:0000313" key="4">
    <source>
        <dbReference type="Proteomes" id="UP000029708"/>
    </source>
</evidence>
<dbReference type="RefSeq" id="WP_043100181.1">
    <property type="nucleotide sequence ID" value="NZ_JACHET010000001.1"/>
</dbReference>
<evidence type="ECO:0000256" key="1">
    <source>
        <dbReference type="SAM" id="Phobius"/>
    </source>
</evidence>
<dbReference type="AlphaFoldDB" id="A0A099CXS6"/>
<comment type="caution">
    <text evidence="2">The sequence shown here is derived from an EMBL/GenBank/DDBJ whole genome shotgun (WGS) entry which is preliminary data.</text>
</comment>
<dbReference type="HOGENOM" id="CLU_1904612_0_0_6"/>
<feature type="transmembrane region" description="Helical" evidence="1">
    <location>
        <begin position="112"/>
        <end position="131"/>
    </location>
</feature>
<accession>A0A099CXS6</accession>
<dbReference type="EMBL" id="JACHET010000001">
    <property type="protein sequence ID" value="MBB6183806.1"/>
    <property type="molecule type" value="Genomic_DNA"/>
</dbReference>
<dbReference type="Proteomes" id="UP000560000">
    <property type="component" value="Unassembled WGS sequence"/>
</dbReference>
<reference evidence="2 4" key="1">
    <citation type="submission" date="2014-09" db="EMBL/GenBank/DDBJ databases">
        <title>Xanthomonadaceae 3.5X direct submission.</title>
        <authorList>
            <person name="Fang T."/>
            <person name="Wang H."/>
        </authorList>
    </citation>
    <scope>NUCLEOTIDE SEQUENCE [LARGE SCALE GENOMIC DNA]</scope>
    <source>
        <strain evidence="2 4">3.5X</strain>
    </source>
</reference>
<organism evidence="2 4">
    <name type="scientific">Oleiagrimonas soli</name>
    <dbReference type="NCBI Taxonomy" id="1543381"/>
    <lineage>
        <taxon>Bacteria</taxon>
        <taxon>Pseudomonadati</taxon>
        <taxon>Pseudomonadota</taxon>
        <taxon>Gammaproteobacteria</taxon>
        <taxon>Lysobacterales</taxon>
        <taxon>Rhodanobacteraceae</taxon>
        <taxon>Oleiagrimonas</taxon>
    </lineage>
</organism>
<proteinExistence type="predicted"/>
<keyword evidence="1" id="KW-0472">Membrane</keyword>
<dbReference type="STRING" id="1543381.LF63_0105400"/>
<evidence type="ECO:0000313" key="2">
    <source>
        <dbReference type="EMBL" id="KGI77850.1"/>
    </source>
</evidence>
<protein>
    <submittedName>
        <fullName evidence="2">Uncharacterized protein</fullName>
    </submittedName>
</protein>
<name>A0A099CXS6_9GAMM</name>